<evidence type="ECO:0000259" key="4">
    <source>
        <dbReference type="Pfam" id="PF02771"/>
    </source>
</evidence>
<dbReference type="Gene3D" id="2.40.110.10">
    <property type="entry name" value="Butyryl-CoA Dehydrogenase, subunit A, domain 2"/>
    <property type="match status" value="1"/>
</dbReference>
<evidence type="ECO:0000259" key="3">
    <source>
        <dbReference type="Pfam" id="PF02770"/>
    </source>
</evidence>
<dbReference type="InterPro" id="IPR037069">
    <property type="entry name" value="AcylCoA_DH/ox_N_sf"/>
</dbReference>
<proteinExistence type="predicted"/>
<dbReference type="GO" id="GO:0016627">
    <property type="term" value="F:oxidoreductase activity, acting on the CH-CH group of donors"/>
    <property type="evidence" value="ECO:0007669"/>
    <property type="project" value="InterPro"/>
</dbReference>
<reference evidence="6 7" key="1">
    <citation type="submission" date="2019-04" db="EMBL/GenBank/DDBJ databases">
        <title>Azoarcus rhizosphaerae sp. nov. isolated from rhizosphere of Ficus religiosa.</title>
        <authorList>
            <person name="Lin S.-Y."/>
            <person name="Hameed A."/>
            <person name="Hsu Y.-H."/>
            <person name="Young C.-C."/>
        </authorList>
    </citation>
    <scope>NUCLEOTIDE SEQUENCE [LARGE SCALE GENOMIC DNA]</scope>
    <source>
        <strain evidence="6 7">CC-YHH848</strain>
    </source>
</reference>
<organism evidence="6 7">
    <name type="scientific">Pseudothauera rhizosphaerae</name>
    <dbReference type="NCBI Taxonomy" id="2565932"/>
    <lineage>
        <taxon>Bacteria</taxon>
        <taxon>Pseudomonadati</taxon>
        <taxon>Pseudomonadota</taxon>
        <taxon>Betaproteobacteria</taxon>
        <taxon>Rhodocyclales</taxon>
        <taxon>Zoogloeaceae</taxon>
        <taxon>Pseudothauera</taxon>
    </lineage>
</organism>
<dbReference type="InterPro" id="IPR046373">
    <property type="entry name" value="Acyl-CoA_Oxase/DH_mid-dom_sf"/>
</dbReference>
<dbReference type="InterPro" id="IPR036250">
    <property type="entry name" value="AcylCo_DH-like_C"/>
</dbReference>
<keyword evidence="2" id="KW-0560">Oxidoreductase</keyword>
<dbReference type="InterPro" id="IPR009100">
    <property type="entry name" value="AcylCoA_DH/oxidase_NM_dom_sf"/>
</dbReference>
<dbReference type="Pfam" id="PF02770">
    <property type="entry name" value="Acyl-CoA_dh_M"/>
    <property type="match status" value="1"/>
</dbReference>
<keyword evidence="1" id="KW-0285">Flavoprotein</keyword>
<dbReference type="SUPFAM" id="SSF56645">
    <property type="entry name" value="Acyl-CoA dehydrogenase NM domain-like"/>
    <property type="match status" value="1"/>
</dbReference>
<dbReference type="PANTHER" id="PTHR43831:SF1">
    <property type="entry name" value="ISOBUTYRYL-COA DEHYDROGENASE, MITOCHONDRIAL"/>
    <property type="match status" value="1"/>
</dbReference>
<evidence type="ECO:0000313" key="6">
    <source>
        <dbReference type="EMBL" id="THF62724.1"/>
    </source>
</evidence>
<feature type="domain" description="Acyl-CoA oxidase/dehydrogenase middle" evidence="3">
    <location>
        <begin position="123"/>
        <end position="216"/>
    </location>
</feature>
<dbReference type="GO" id="GO:0050660">
    <property type="term" value="F:flavin adenine dinucleotide binding"/>
    <property type="evidence" value="ECO:0007669"/>
    <property type="project" value="InterPro"/>
</dbReference>
<dbReference type="Gene3D" id="1.20.140.10">
    <property type="entry name" value="Butyryl-CoA Dehydrogenase, subunit A, domain 3"/>
    <property type="match status" value="1"/>
</dbReference>
<dbReference type="Gene3D" id="1.10.540.10">
    <property type="entry name" value="Acyl-CoA dehydrogenase/oxidase, N-terminal domain"/>
    <property type="match status" value="1"/>
</dbReference>
<dbReference type="InterPro" id="IPR013786">
    <property type="entry name" value="AcylCoA_DH/ox_N"/>
</dbReference>
<dbReference type="InterPro" id="IPR013107">
    <property type="entry name" value="Acyl-CoA_DH_C"/>
</dbReference>
<accession>A0A4S4ATD5</accession>
<dbReference type="CDD" id="cd00567">
    <property type="entry name" value="ACAD"/>
    <property type="match status" value="1"/>
</dbReference>
<evidence type="ECO:0000259" key="5">
    <source>
        <dbReference type="Pfam" id="PF08028"/>
    </source>
</evidence>
<dbReference type="InterPro" id="IPR006091">
    <property type="entry name" value="Acyl-CoA_Oxase/DH_mid-dom"/>
</dbReference>
<dbReference type="AlphaFoldDB" id="A0A4S4ATD5"/>
<evidence type="ECO:0000256" key="2">
    <source>
        <dbReference type="ARBA" id="ARBA00023002"/>
    </source>
</evidence>
<dbReference type="PANTHER" id="PTHR43831">
    <property type="entry name" value="ISOBUTYRYL-COA DEHYDROGENASE"/>
    <property type="match status" value="1"/>
</dbReference>
<dbReference type="EMBL" id="SSOD01000004">
    <property type="protein sequence ID" value="THF62724.1"/>
    <property type="molecule type" value="Genomic_DNA"/>
</dbReference>
<dbReference type="Pfam" id="PF02771">
    <property type="entry name" value="Acyl-CoA_dh_N"/>
    <property type="match status" value="1"/>
</dbReference>
<dbReference type="Pfam" id="PF08028">
    <property type="entry name" value="Acyl-CoA_dh_2"/>
    <property type="match status" value="1"/>
</dbReference>
<keyword evidence="7" id="KW-1185">Reference proteome</keyword>
<dbReference type="InterPro" id="IPR052547">
    <property type="entry name" value="Mito_Isobutyryl-CoADH"/>
</dbReference>
<evidence type="ECO:0000313" key="7">
    <source>
        <dbReference type="Proteomes" id="UP000307956"/>
    </source>
</evidence>
<dbReference type="Proteomes" id="UP000307956">
    <property type="component" value="Unassembled WGS sequence"/>
</dbReference>
<feature type="domain" description="Acyl-CoA dehydrogenase C-terminal" evidence="5">
    <location>
        <begin position="246"/>
        <end position="375"/>
    </location>
</feature>
<comment type="caution">
    <text evidence="6">The sequence shown here is derived from an EMBL/GenBank/DDBJ whole genome shotgun (WGS) entry which is preliminary data.</text>
</comment>
<dbReference type="RefSeq" id="WP_136384277.1">
    <property type="nucleotide sequence ID" value="NZ_SSOD01000004.1"/>
</dbReference>
<name>A0A4S4ATD5_9RHOO</name>
<dbReference type="PIRSF" id="PIRSF016578">
    <property type="entry name" value="HsaA"/>
    <property type="match status" value="1"/>
</dbReference>
<gene>
    <name evidence="6" type="ORF">E6O51_07130</name>
</gene>
<protein>
    <submittedName>
        <fullName evidence="6">Acyl-CoA dehydrogenase</fullName>
    </submittedName>
</protein>
<sequence>MTHARTPASALAKAPELARLFAEGAAAADRDGRLPVDNFRRLHESGLLQLVIRRDRGGLGGGLADAVRAVSTIAQGESATALILAMHYIQHGQIAIESGYWPQALADRLVRSSLERGALINAAYVEPVNGSLAHGAVPHTRARRVGDHWLLSGHKKYVTGIDGLSWLRTIGVTDEAEPRIGFFLVPADAPGIRVERTWNTLGMRSTSSEDVIFEDVRLPLENFFGDAPTAEGLRNSPFDGIWYLLLVAAVYHGIAQAARDDIVRFAREHAPGSLGAPLASLPRFQDAIGQIEVWQTAARRLLHSIGRDYDEAVSAGNADERLDGLAADASVARLAVIRDAIQVTSLALELAGNRGVSRDNAFERYHRDTLAARAHNPQAHLTRLNLGNRALGQKRVTPLRDGAAQADRIEALVP</sequence>
<dbReference type="SUPFAM" id="SSF47203">
    <property type="entry name" value="Acyl-CoA dehydrogenase C-terminal domain-like"/>
    <property type="match status" value="1"/>
</dbReference>
<dbReference type="OrthoDB" id="7316074at2"/>
<evidence type="ECO:0000256" key="1">
    <source>
        <dbReference type="ARBA" id="ARBA00022630"/>
    </source>
</evidence>
<feature type="domain" description="Acyl-CoA dehydrogenase/oxidase N-terminal" evidence="4">
    <location>
        <begin position="22"/>
        <end position="88"/>
    </location>
</feature>